<proteinExistence type="predicted"/>
<evidence type="ECO:0000313" key="2">
    <source>
        <dbReference type="Proteomes" id="UP000001857"/>
    </source>
</evidence>
<dbReference type="AlphaFoldDB" id="B5EU99"/>
<reference evidence="1 2" key="2">
    <citation type="journal article" date="2009" name="Nature">
        <title>A single regulatory gene is sufficient to alter bacterial host range.</title>
        <authorList>
            <person name="Mandel M.J."/>
            <person name="Wollenberg M.S."/>
            <person name="Stabb E.V."/>
            <person name="Visick K.L."/>
            <person name="Ruby E.G."/>
        </authorList>
    </citation>
    <scope>NUCLEOTIDE SEQUENCE [LARGE SCALE GENOMIC DNA]</scope>
    <source>
        <strain evidence="1 2">MJ11</strain>
    </source>
</reference>
<dbReference type="HOGENOM" id="CLU_3278466_0_0_6"/>
<evidence type="ECO:0000313" key="1">
    <source>
        <dbReference type="EMBL" id="ACH64284.1"/>
    </source>
</evidence>
<gene>
    <name evidence="1" type="ordered locus">VFMJ11_A0718</name>
</gene>
<name>B5EU99_ALIFM</name>
<reference evidence="2" key="1">
    <citation type="submission" date="2008-08" db="EMBL/GenBank/DDBJ databases">
        <title>Complete sequence of Vibrio fischeri strain MJ11.</title>
        <authorList>
            <person name="Mandel M.J."/>
            <person name="Stabb E.V."/>
            <person name="Ruby E.G."/>
            <person name="Ferriera S."/>
            <person name="Johnson J."/>
            <person name="Kravitz S."/>
            <person name="Beeson K."/>
            <person name="Sutton G."/>
            <person name="Rogers Y.-H."/>
            <person name="Friedman R."/>
            <person name="Frazier M."/>
            <person name="Venter J.C."/>
        </authorList>
    </citation>
    <scope>NUCLEOTIDE SEQUENCE [LARGE SCALE GENOMIC DNA]</scope>
    <source>
        <strain evidence="2">MJ11</strain>
    </source>
</reference>
<sequence length="41" mass="4789">MVKIFGLSAQNLLKPNRKMMLEKGLLRFAVFVVERFFCSLI</sequence>
<dbReference type="EMBL" id="CP001133">
    <property type="protein sequence ID" value="ACH64284.1"/>
    <property type="molecule type" value="Genomic_DNA"/>
</dbReference>
<organism evidence="1 2">
    <name type="scientific">Aliivibrio fischeri (strain MJ11)</name>
    <name type="common">Vibrio fischeri</name>
    <dbReference type="NCBI Taxonomy" id="388396"/>
    <lineage>
        <taxon>Bacteria</taxon>
        <taxon>Pseudomonadati</taxon>
        <taxon>Pseudomonadota</taxon>
        <taxon>Gammaproteobacteria</taxon>
        <taxon>Vibrionales</taxon>
        <taxon>Vibrionaceae</taxon>
        <taxon>Aliivibrio</taxon>
    </lineage>
</organism>
<protein>
    <submittedName>
        <fullName evidence="1">Uncharacterized protein</fullName>
    </submittedName>
</protein>
<dbReference type="KEGG" id="vfm:VFMJ11_A0718"/>
<dbReference type="Proteomes" id="UP000001857">
    <property type="component" value="Chromosome II"/>
</dbReference>
<accession>B5EU99</accession>